<evidence type="ECO:0000313" key="2">
    <source>
        <dbReference type="EMBL" id="BAD78601.1"/>
    </source>
</evidence>
<dbReference type="InterPro" id="IPR047813">
    <property type="entry name" value="HmpF"/>
</dbReference>
<accession>A0A0H3K0M9</accession>
<reference evidence="2 3" key="1">
    <citation type="journal article" date="2007" name="Photosyn. Res.">
        <title>Complete nucleotide sequence of the freshwater unicellular cyanobacterium Synechococcus elongatus PCC 6301 chromosome: gene content and organization.</title>
        <authorList>
            <person name="Sugita C."/>
            <person name="Ogata K."/>
            <person name="Shikata M."/>
            <person name="Jikuya H."/>
            <person name="Takano J."/>
            <person name="Furumichi M."/>
            <person name="Kanehisa M."/>
            <person name="Omata T."/>
            <person name="Sugiura M."/>
            <person name="Sugita M."/>
        </authorList>
    </citation>
    <scope>NUCLEOTIDE SEQUENCE [LARGE SCALE GENOMIC DNA]</scope>
    <source>
        <strain evidence="3">ATCC 27144 / PCC 6301 / SAUG 1402/1</strain>
    </source>
</reference>
<dbReference type="KEGG" id="syc:syc0411_d"/>
<dbReference type="AlphaFoldDB" id="A0A0H3K0M9"/>
<feature type="coiled-coil region" evidence="1">
    <location>
        <begin position="341"/>
        <end position="368"/>
    </location>
</feature>
<proteinExistence type="predicted"/>
<dbReference type="RefSeq" id="WP_011242723.1">
    <property type="nucleotide sequence ID" value="NC_006576.1"/>
</dbReference>
<gene>
    <name evidence="2" type="ordered locus">syc0411_d</name>
</gene>
<sequence length="556" mass="63767">MLYLAEVGKRGGLFGGNKVEFRLIAFQRPDEGWQVLPEEEVLASDKTCDFSPGALVLLDLNNSRQVQRIQEATQRLLGFLREFSRLQERYRAQEAEVEQWKESLSIQSQELSRRQQEFENRQDQLQQLQAELFQLEEQKQEALAIQQQADALRAELDRRDRELKEAWQELEIQRQSFSSQPFGAVAFAPETQAAIAQLEQQIANWQNDDTVLAELSNKVTAAQQDLQSRIASLTNPDQPDVGNLENLQQALQEQRRQFQTAHLEWMSQQAPPEQDKHQLSEEQTLLAGLEQRRRAIAQACQLIHALTGEANRSELEALPLEELQERVAAVQRDYDRIYSFVNDQEEELRLETADLEKLRANLEQANELERLSLEGELIEAEQRCQLLDESLVARRLIAQERLTVLQQYQQVLEGRQSGTPIAPEVDLSELRSLLDRELPDLDGLIANVQARVEKLQEDVATIEGGIQAKADRVYRLKETVESTEEKWRNCELQVAEIRGYNQAIAACREWLEQIAQTYSEVYGAICTLAEQQRQQQADRAALQQQLAAISHQLIAA</sequence>
<evidence type="ECO:0000313" key="3">
    <source>
        <dbReference type="Proteomes" id="UP000001175"/>
    </source>
</evidence>
<organism evidence="2 3">
    <name type="scientific">Synechococcus sp. (strain ATCC 27144 / PCC 6301 / SAUG 1402/1)</name>
    <name type="common">Anacystis nidulans</name>
    <dbReference type="NCBI Taxonomy" id="269084"/>
    <lineage>
        <taxon>Bacteria</taxon>
        <taxon>Bacillati</taxon>
        <taxon>Cyanobacteriota</taxon>
        <taxon>Cyanophyceae</taxon>
        <taxon>Synechococcales</taxon>
        <taxon>Synechococcaceae</taxon>
        <taxon>Synechococcus</taxon>
    </lineage>
</organism>
<dbReference type="Proteomes" id="UP000001175">
    <property type="component" value="Chromosome"/>
</dbReference>
<feature type="coiled-coil region" evidence="1">
    <location>
        <begin position="438"/>
        <end position="465"/>
    </location>
</feature>
<evidence type="ECO:0000256" key="1">
    <source>
        <dbReference type="SAM" id="Coils"/>
    </source>
</evidence>
<keyword evidence="1" id="KW-0175">Coiled coil</keyword>
<dbReference type="EMBL" id="AP008231">
    <property type="protein sequence ID" value="BAD78601.1"/>
    <property type="molecule type" value="Genomic_DNA"/>
</dbReference>
<feature type="coiled-coil region" evidence="1">
    <location>
        <begin position="69"/>
        <end position="162"/>
    </location>
</feature>
<dbReference type="eggNOG" id="COG1196">
    <property type="taxonomic scope" value="Bacteria"/>
</dbReference>
<name>A0A0H3K0M9_SYNP6</name>
<protein>
    <submittedName>
        <fullName evidence="2">Uncharacterized protein</fullName>
    </submittedName>
</protein>
<dbReference type="NCBIfam" id="NF038350">
    <property type="entry name" value="taxis_HmpF"/>
    <property type="match status" value="1"/>
</dbReference>
<dbReference type="Gene3D" id="1.10.287.1490">
    <property type="match status" value="1"/>
</dbReference>